<keyword evidence="2" id="KW-1185">Reference proteome</keyword>
<reference evidence="1 2" key="1">
    <citation type="submission" date="2017-01" db="EMBL/GenBank/DDBJ databases">
        <authorList>
            <person name="Mah S.A."/>
            <person name="Swanson W.J."/>
            <person name="Moy G.W."/>
            <person name="Vacquier V.D."/>
        </authorList>
    </citation>
    <scope>NUCLEOTIDE SEQUENCE [LARGE SCALE GENOMIC DNA]</scope>
    <source>
        <strain evidence="1 2">GSMNP</strain>
    </source>
</reference>
<dbReference type="GO" id="GO:0000122">
    <property type="term" value="P:negative regulation of transcription by RNA polymerase II"/>
    <property type="evidence" value="ECO:0007669"/>
    <property type="project" value="InterPro"/>
</dbReference>
<dbReference type="GO" id="GO:0017025">
    <property type="term" value="F:TBP-class protein binding"/>
    <property type="evidence" value="ECO:0007669"/>
    <property type="project" value="TreeGrafter"/>
</dbReference>
<gene>
    <name evidence="1" type="ORF">AYI70_g11989</name>
</gene>
<dbReference type="Gene3D" id="1.10.20.10">
    <property type="entry name" value="Histone, subunit A"/>
    <property type="match status" value="2"/>
</dbReference>
<dbReference type="PANTHER" id="PTHR46138:SF1">
    <property type="entry name" value="PROTEIN DR1"/>
    <property type="match status" value="1"/>
</dbReference>
<name>A0A1R1WZF8_9FUNG</name>
<dbReference type="STRING" id="133412.A0A1R1WZF8"/>
<dbReference type="GO" id="GO:0046982">
    <property type="term" value="F:protein heterodimerization activity"/>
    <property type="evidence" value="ECO:0007669"/>
    <property type="project" value="InterPro"/>
</dbReference>
<dbReference type="SUPFAM" id="SSF47113">
    <property type="entry name" value="Histone-fold"/>
    <property type="match status" value="1"/>
</dbReference>
<accession>A0A1R1WZF8</accession>
<proteinExistence type="predicted"/>
<evidence type="ECO:0000313" key="2">
    <source>
        <dbReference type="Proteomes" id="UP000187283"/>
    </source>
</evidence>
<dbReference type="OrthoDB" id="601405at2759"/>
<dbReference type="GO" id="GO:0016251">
    <property type="term" value="F:RNA polymerase II general transcription initiation factor activity"/>
    <property type="evidence" value="ECO:0007669"/>
    <property type="project" value="TreeGrafter"/>
</dbReference>
<dbReference type="PANTHER" id="PTHR46138">
    <property type="entry name" value="PROTEIN DR1"/>
    <property type="match status" value="1"/>
</dbReference>
<evidence type="ECO:0000313" key="1">
    <source>
        <dbReference type="EMBL" id="OMJ07751.1"/>
    </source>
</evidence>
<dbReference type="EMBL" id="LSSN01005978">
    <property type="protein sequence ID" value="OMJ07751.1"/>
    <property type="molecule type" value="Genomic_DNA"/>
</dbReference>
<dbReference type="InterPro" id="IPR042225">
    <property type="entry name" value="Ncb2"/>
</dbReference>
<dbReference type="GO" id="GO:0051123">
    <property type="term" value="P:RNA polymerase II preinitiation complex assembly"/>
    <property type="evidence" value="ECO:0007669"/>
    <property type="project" value="TreeGrafter"/>
</dbReference>
<organism evidence="1 2">
    <name type="scientific">Smittium culicis</name>
    <dbReference type="NCBI Taxonomy" id="133412"/>
    <lineage>
        <taxon>Eukaryota</taxon>
        <taxon>Fungi</taxon>
        <taxon>Fungi incertae sedis</taxon>
        <taxon>Zoopagomycota</taxon>
        <taxon>Kickxellomycotina</taxon>
        <taxon>Harpellomycetes</taxon>
        <taxon>Harpellales</taxon>
        <taxon>Legeriomycetaceae</taxon>
        <taxon>Smittium</taxon>
    </lineage>
</organism>
<sequence>MSDYEGNGAGEDDLSLPRATVYKLIGEMLPDDISCAKETRDLLIDCCNGKFISTLIPLHRGLFRIFVDLGFGSYITEVKEAYSEHRQQQNRDRGKKSAKLDQLGMTQEELLKSQEALFAQARLKFENKNKQPSEESENK</sequence>
<dbReference type="InterPro" id="IPR009072">
    <property type="entry name" value="Histone-fold"/>
</dbReference>
<dbReference type="AlphaFoldDB" id="A0A1R1WZF8"/>
<protein>
    <submittedName>
        <fullName evidence="1">Negative cofactor 2 complex subunit beta</fullName>
    </submittedName>
</protein>
<comment type="caution">
    <text evidence="1">The sequence shown here is derived from an EMBL/GenBank/DDBJ whole genome shotgun (WGS) entry which is preliminary data.</text>
</comment>
<dbReference type="GO" id="GO:0017054">
    <property type="term" value="C:negative cofactor 2 complex"/>
    <property type="evidence" value="ECO:0007669"/>
    <property type="project" value="InterPro"/>
</dbReference>
<dbReference type="Proteomes" id="UP000187283">
    <property type="component" value="Unassembled WGS sequence"/>
</dbReference>
<dbReference type="CDD" id="cd22905">
    <property type="entry name" value="HFD_Dr1"/>
    <property type="match status" value="1"/>
</dbReference>